<gene>
    <name evidence="7" type="ORF">ACFSJS_21885</name>
</gene>
<evidence type="ECO:0000256" key="2">
    <source>
        <dbReference type="ARBA" id="ARBA00006706"/>
    </source>
</evidence>
<dbReference type="Proteomes" id="UP001597365">
    <property type="component" value="Unassembled WGS sequence"/>
</dbReference>
<dbReference type="PROSITE" id="PS00723">
    <property type="entry name" value="POLYPRENYL_SYNTHASE_1"/>
    <property type="match status" value="1"/>
</dbReference>
<dbReference type="SFLD" id="SFLDS00005">
    <property type="entry name" value="Isoprenoid_Synthase_Type_I"/>
    <property type="match status" value="1"/>
</dbReference>
<accession>A0ABW4PSA9</accession>
<dbReference type="RefSeq" id="WP_380903034.1">
    <property type="nucleotide sequence ID" value="NZ_JBHUFU010000014.1"/>
</dbReference>
<evidence type="ECO:0000256" key="6">
    <source>
        <dbReference type="RuleBase" id="RU004466"/>
    </source>
</evidence>
<keyword evidence="3 6" id="KW-0808">Transferase</keyword>
<comment type="caution">
    <text evidence="7">The sequence shown here is derived from an EMBL/GenBank/DDBJ whole genome shotgun (WGS) entry which is preliminary data.</text>
</comment>
<dbReference type="EC" id="2.5.1.-" evidence="7"/>
<proteinExistence type="inferred from homology"/>
<organism evidence="7 8">
    <name type="scientific">Streptomyces desertarenae</name>
    <dbReference type="NCBI Taxonomy" id="2666184"/>
    <lineage>
        <taxon>Bacteria</taxon>
        <taxon>Bacillati</taxon>
        <taxon>Actinomycetota</taxon>
        <taxon>Actinomycetes</taxon>
        <taxon>Kitasatosporales</taxon>
        <taxon>Streptomycetaceae</taxon>
        <taxon>Streptomyces</taxon>
    </lineage>
</organism>
<dbReference type="Pfam" id="PF00348">
    <property type="entry name" value="polyprenyl_synt"/>
    <property type="match status" value="1"/>
</dbReference>
<reference evidence="8" key="1">
    <citation type="journal article" date="2019" name="Int. J. Syst. Evol. Microbiol.">
        <title>The Global Catalogue of Microorganisms (GCM) 10K type strain sequencing project: providing services to taxonomists for standard genome sequencing and annotation.</title>
        <authorList>
            <consortium name="The Broad Institute Genomics Platform"/>
            <consortium name="The Broad Institute Genome Sequencing Center for Infectious Disease"/>
            <person name="Wu L."/>
            <person name="Ma J."/>
        </authorList>
    </citation>
    <scope>NUCLEOTIDE SEQUENCE [LARGE SCALE GENOMIC DNA]</scope>
    <source>
        <strain evidence="8">CGMCC 4.7455</strain>
    </source>
</reference>
<protein>
    <submittedName>
        <fullName evidence="7">Polyprenyl synthetase family protein</fullName>
        <ecNumber evidence="7">2.5.1.-</ecNumber>
    </submittedName>
</protein>
<keyword evidence="5" id="KW-0460">Magnesium</keyword>
<dbReference type="PANTHER" id="PTHR12001:SF85">
    <property type="entry name" value="SHORT CHAIN ISOPRENYL DIPHOSPHATE SYNTHASE"/>
    <property type="match status" value="1"/>
</dbReference>
<evidence type="ECO:0000256" key="1">
    <source>
        <dbReference type="ARBA" id="ARBA00001946"/>
    </source>
</evidence>
<evidence type="ECO:0000256" key="4">
    <source>
        <dbReference type="ARBA" id="ARBA00022723"/>
    </source>
</evidence>
<dbReference type="SUPFAM" id="SSF48576">
    <property type="entry name" value="Terpenoid synthases"/>
    <property type="match status" value="1"/>
</dbReference>
<dbReference type="PROSITE" id="PS00444">
    <property type="entry name" value="POLYPRENYL_SYNTHASE_2"/>
    <property type="match status" value="1"/>
</dbReference>
<dbReference type="EMBL" id="JBHUFU010000014">
    <property type="protein sequence ID" value="MFD1832276.1"/>
    <property type="molecule type" value="Genomic_DNA"/>
</dbReference>
<keyword evidence="4" id="KW-0479">Metal-binding</keyword>
<name>A0ABW4PSA9_9ACTN</name>
<keyword evidence="8" id="KW-1185">Reference proteome</keyword>
<evidence type="ECO:0000313" key="8">
    <source>
        <dbReference type="Proteomes" id="UP001597365"/>
    </source>
</evidence>
<dbReference type="SFLD" id="SFLDG01017">
    <property type="entry name" value="Polyprenyl_Transferase_Like"/>
    <property type="match status" value="1"/>
</dbReference>
<dbReference type="InterPro" id="IPR008949">
    <property type="entry name" value="Isoprenoid_synthase_dom_sf"/>
</dbReference>
<evidence type="ECO:0000256" key="5">
    <source>
        <dbReference type="ARBA" id="ARBA00022842"/>
    </source>
</evidence>
<evidence type="ECO:0000313" key="7">
    <source>
        <dbReference type="EMBL" id="MFD1832276.1"/>
    </source>
</evidence>
<comment type="cofactor">
    <cofactor evidence="1">
        <name>Mg(2+)</name>
        <dbReference type="ChEBI" id="CHEBI:18420"/>
    </cofactor>
</comment>
<dbReference type="InterPro" id="IPR000092">
    <property type="entry name" value="Polyprenyl_synt"/>
</dbReference>
<comment type="similarity">
    <text evidence="2 6">Belongs to the FPP/GGPP synthase family.</text>
</comment>
<dbReference type="CDD" id="cd00685">
    <property type="entry name" value="Trans_IPPS_HT"/>
    <property type="match status" value="1"/>
</dbReference>
<dbReference type="PANTHER" id="PTHR12001">
    <property type="entry name" value="GERANYLGERANYL PYROPHOSPHATE SYNTHASE"/>
    <property type="match status" value="1"/>
</dbReference>
<sequence>MTAPAIRVPGLDEVPAAVEAVLGDFLDGKARAGADSRILQFTGILRGLLAAGGKRLRPVLCCCGWQAAGGGDLTPVVPAAASLELFHTFALIHDDVMDRSPTRRGRPTVHRTLATRVSGRPGCLDAERFGDNGAILLGDLAMVWSDELLHAGGPTSVQLAAARPVLNAMRSEVVYGQYLDLLAGTDLGSGLEAALTVVRYKTAKYTVERPLQLGAALAGGDGRVLEACSAYGVPLGEAFQLRDDVLGVFGDPAVTGKSRLDDLREGKHTPLLAIALRRADRTQTRTLRTLVGDPGLDEEGAARIRDILRATGALDTVEHMIDERHRQAVGSLRRSPFPVSVQAALHRLATAATARTS</sequence>
<dbReference type="GO" id="GO:0016740">
    <property type="term" value="F:transferase activity"/>
    <property type="evidence" value="ECO:0007669"/>
    <property type="project" value="UniProtKB-KW"/>
</dbReference>
<dbReference type="InterPro" id="IPR033749">
    <property type="entry name" value="Polyprenyl_synt_CS"/>
</dbReference>
<evidence type="ECO:0000256" key="3">
    <source>
        <dbReference type="ARBA" id="ARBA00022679"/>
    </source>
</evidence>
<dbReference type="Gene3D" id="1.10.600.10">
    <property type="entry name" value="Farnesyl Diphosphate Synthase"/>
    <property type="match status" value="1"/>
</dbReference>